<protein>
    <submittedName>
        <fullName evidence="1">Uncharacterized protein</fullName>
    </submittedName>
</protein>
<organism evidence="1 2">
    <name type="scientific">Starmerella bacillaris</name>
    <name type="common">Yeast</name>
    <name type="synonym">Candida zemplinina</name>
    <dbReference type="NCBI Taxonomy" id="1247836"/>
    <lineage>
        <taxon>Eukaryota</taxon>
        <taxon>Fungi</taxon>
        <taxon>Dikarya</taxon>
        <taxon>Ascomycota</taxon>
        <taxon>Saccharomycotina</taxon>
        <taxon>Dipodascomycetes</taxon>
        <taxon>Dipodascales</taxon>
        <taxon>Trichomonascaceae</taxon>
        <taxon>Starmerella</taxon>
    </lineage>
</organism>
<comment type="caution">
    <text evidence="1">The sequence shown here is derived from an EMBL/GenBank/DDBJ whole genome shotgun (WGS) entry which is preliminary data.</text>
</comment>
<dbReference type="EMBL" id="BTGC01000005">
    <property type="protein sequence ID" value="GMM51371.1"/>
    <property type="molecule type" value="Genomic_DNA"/>
</dbReference>
<dbReference type="AlphaFoldDB" id="A0AAV5RL68"/>
<reference evidence="1 2" key="1">
    <citation type="journal article" date="2023" name="Elife">
        <title>Identification of key yeast species and microbe-microbe interactions impacting larval growth of Drosophila in the wild.</title>
        <authorList>
            <person name="Mure A."/>
            <person name="Sugiura Y."/>
            <person name="Maeda R."/>
            <person name="Honda K."/>
            <person name="Sakurai N."/>
            <person name="Takahashi Y."/>
            <person name="Watada M."/>
            <person name="Katoh T."/>
            <person name="Gotoh A."/>
            <person name="Gotoh Y."/>
            <person name="Taniguchi I."/>
            <person name="Nakamura K."/>
            <person name="Hayashi T."/>
            <person name="Katayama T."/>
            <person name="Uemura T."/>
            <person name="Hattori Y."/>
        </authorList>
    </citation>
    <scope>NUCLEOTIDE SEQUENCE [LARGE SCALE GENOMIC DNA]</scope>
    <source>
        <strain evidence="1 2">SB-73</strain>
    </source>
</reference>
<accession>A0AAV5RL68</accession>
<name>A0AAV5RL68_STABA</name>
<keyword evidence="2" id="KW-1185">Reference proteome</keyword>
<evidence type="ECO:0000313" key="1">
    <source>
        <dbReference type="EMBL" id="GMM51371.1"/>
    </source>
</evidence>
<dbReference type="Proteomes" id="UP001362899">
    <property type="component" value="Unassembled WGS sequence"/>
</dbReference>
<evidence type="ECO:0000313" key="2">
    <source>
        <dbReference type="Proteomes" id="UP001362899"/>
    </source>
</evidence>
<sequence length="309" mass="36329">MQESLEIVELPQKKNTHLEVEQDVNDKPNQTETDLEADRGLSEAIRAIESQIEKSWTNECPIKIDSLKDQETFVYNNLIRGRSVKDILAVFFGQRVKSRLTKSTKRELWWIDVYPFGPYQSDSQSLRWLESFKSTLKMFNLLGLYENGVLLPRAPGDDNYHEMINRMHAIFDEKFKTWYYDTDIDLQSKIRRIMCKPDIEFIPAAYNVRVDLRESDNCVTYYQRCVEELEKVSPGIYPHQIFSIYSANIQSLTPKNNPFLQNALNDHYKFVNPMMPLLVTHDELFQIFSSAFFKQFINALVKLRFHSVS</sequence>
<proteinExistence type="predicted"/>
<gene>
    <name evidence="1" type="ORF">DASB73_023290</name>
</gene>